<dbReference type="SUPFAM" id="SSF53474">
    <property type="entry name" value="alpha/beta-Hydrolases"/>
    <property type="match status" value="1"/>
</dbReference>
<protein>
    <recommendedName>
        <fullName evidence="3">Serine aminopeptidase S33 domain-containing protein</fullName>
    </recommendedName>
</protein>
<sequence length="99" mass="10710">MSDILGNAVGFTTRPDMDALITAAGPFALDGLLTTQDNCPMLVINGDRDVHVPIADTTVFNRRPNTQVELIPGGSHCALNKLDQIMPMMIKWIANALHP</sequence>
<comment type="caution">
    <text evidence="1">The sequence shown here is derived from an EMBL/GenBank/DDBJ whole genome shotgun (WGS) entry which is preliminary data.</text>
</comment>
<evidence type="ECO:0000313" key="2">
    <source>
        <dbReference type="Proteomes" id="UP001500282"/>
    </source>
</evidence>
<organism evidence="1 2">
    <name type="scientific">Streptomyces javensis</name>
    <dbReference type="NCBI Taxonomy" id="114698"/>
    <lineage>
        <taxon>Bacteria</taxon>
        <taxon>Bacillati</taxon>
        <taxon>Actinomycetota</taxon>
        <taxon>Actinomycetes</taxon>
        <taxon>Kitasatosporales</taxon>
        <taxon>Streptomycetaceae</taxon>
        <taxon>Streptomyces</taxon>
        <taxon>Streptomyces violaceusniger group</taxon>
    </lineage>
</organism>
<dbReference type="Gene3D" id="3.40.50.1820">
    <property type="entry name" value="alpha/beta hydrolase"/>
    <property type="match status" value="1"/>
</dbReference>
<dbReference type="EMBL" id="BAAAIH010000084">
    <property type="protein sequence ID" value="GAA1301380.1"/>
    <property type="molecule type" value="Genomic_DNA"/>
</dbReference>
<dbReference type="InterPro" id="IPR029058">
    <property type="entry name" value="AB_hydrolase_fold"/>
</dbReference>
<evidence type="ECO:0008006" key="3">
    <source>
        <dbReference type="Google" id="ProtNLM"/>
    </source>
</evidence>
<gene>
    <name evidence="1" type="ORF">GCM10009579_82880</name>
</gene>
<accession>A0ABN1XCY8</accession>
<evidence type="ECO:0000313" key="1">
    <source>
        <dbReference type="EMBL" id="GAA1301380.1"/>
    </source>
</evidence>
<reference evidence="1 2" key="1">
    <citation type="journal article" date="2019" name="Int. J. Syst. Evol. Microbiol.">
        <title>The Global Catalogue of Microorganisms (GCM) 10K type strain sequencing project: providing services to taxonomists for standard genome sequencing and annotation.</title>
        <authorList>
            <consortium name="The Broad Institute Genomics Platform"/>
            <consortium name="The Broad Institute Genome Sequencing Center for Infectious Disease"/>
            <person name="Wu L."/>
            <person name="Ma J."/>
        </authorList>
    </citation>
    <scope>NUCLEOTIDE SEQUENCE [LARGE SCALE GENOMIC DNA]</scope>
    <source>
        <strain evidence="1 2">JCM 11448</strain>
    </source>
</reference>
<dbReference type="Proteomes" id="UP001500282">
    <property type="component" value="Unassembled WGS sequence"/>
</dbReference>
<proteinExistence type="predicted"/>
<name>A0ABN1XCY8_9ACTN</name>
<keyword evidence="2" id="KW-1185">Reference proteome</keyword>